<evidence type="ECO:0000313" key="5">
    <source>
        <dbReference type="EMBL" id="CBY07941.1"/>
    </source>
</evidence>
<reference evidence="5" key="1">
    <citation type="journal article" date="2010" name="Science">
        <title>Plasticity of animal genome architecture unmasked by rapid evolution of a pelagic tunicate.</title>
        <authorList>
            <person name="Denoeud F."/>
            <person name="Henriet S."/>
            <person name="Mungpakdee S."/>
            <person name="Aury J.M."/>
            <person name="Da Silva C."/>
            <person name="Brinkmann H."/>
            <person name="Mikhaleva J."/>
            <person name="Olsen L.C."/>
            <person name="Jubin C."/>
            <person name="Canestro C."/>
            <person name="Bouquet J.M."/>
            <person name="Danks G."/>
            <person name="Poulain J."/>
            <person name="Campsteijn C."/>
            <person name="Adamski M."/>
            <person name="Cross I."/>
            <person name="Yadetie F."/>
            <person name="Muffato M."/>
            <person name="Louis A."/>
            <person name="Butcher S."/>
            <person name="Tsagkogeorga G."/>
            <person name="Konrad A."/>
            <person name="Singh S."/>
            <person name="Jensen M.F."/>
            <person name="Cong E.H."/>
            <person name="Eikeseth-Otteraa H."/>
            <person name="Noel B."/>
            <person name="Anthouard V."/>
            <person name="Porcel B.M."/>
            <person name="Kachouri-Lafond R."/>
            <person name="Nishino A."/>
            <person name="Ugolini M."/>
            <person name="Chourrout P."/>
            <person name="Nishida H."/>
            <person name="Aasland R."/>
            <person name="Huzurbazar S."/>
            <person name="Westhof E."/>
            <person name="Delsuc F."/>
            <person name="Lehrach H."/>
            <person name="Reinhardt R."/>
            <person name="Weissenbach J."/>
            <person name="Roy S.W."/>
            <person name="Artiguenave F."/>
            <person name="Postlethwait J.H."/>
            <person name="Manak J.R."/>
            <person name="Thompson E.M."/>
            <person name="Jaillon O."/>
            <person name="Du Pasquier L."/>
            <person name="Boudinot P."/>
            <person name="Liberles D.A."/>
            <person name="Volff J.N."/>
            <person name="Philippe H."/>
            <person name="Lenhard B."/>
            <person name="Roest Crollius H."/>
            <person name="Wincker P."/>
            <person name="Chourrout D."/>
        </authorList>
    </citation>
    <scope>NUCLEOTIDE SEQUENCE [LARGE SCALE GENOMIC DNA]</scope>
</reference>
<dbReference type="GO" id="GO:0140934">
    <property type="term" value="F:histone deubiquitinase activity"/>
    <property type="evidence" value="ECO:0007669"/>
    <property type="project" value="UniProtKB-UniRule"/>
</dbReference>
<keyword evidence="2" id="KW-0645">Protease</keyword>
<dbReference type="AlphaFoldDB" id="E4X6Y5"/>
<evidence type="ECO:0000259" key="4">
    <source>
        <dbReference type="Pfam" id="PF04424"/>
    </source>
</evidence>
<dbReference type="GO" id="GO:0004843">
    <property type="term" value="F:cysteine-type deubiquitinase activity"/>
    <property type="evidence" value="ECO:0007669"/>
    <property type="project" value="UniProtKB-UniRule"/>
</dbReference>
<organism evidence="5">
    <name type="scientific">Oikopleura dioica</name>
    <name type="common">Tunicate</name>
    <dbReference type="NCBI Taxonomy" id="34765"/>
    <lineage>
        <taxon>Eukaryota</taxon>
        <taxon>Metazoa</taxon>
        <taxon>Chordata</taxon>
        <taxon>Tunicata</taxon>
        <taxon>Appendicularia</taxon>
        <taxon>Copelata</taxon>
        <taxon>Oikopleuridae</taxon>
        <taxon>Oikopleura</taxon>
    </lineage>
</organism>
<dbReference type="GO" id="GO:0016807">
    <property type="term" value="F:cysteine-type carboxypeptidase activity"/>
    <property type="evidence" value="ECO:0007669"/>
    <property type="project" value="TreeGrafter"/>
</dbReference>
<protein>
    <recommendedName>
        <fullName evidence="2">Ubiquitin carboxyl-terminal hydrolase</fullName>
        <ecNumber evidence="2">3.4.19.12</ecNumber>
    </recommendedName>
</protein>
<comment type="function">
    <text evidence="2">Hydrolase that can specifically remove 'Lys-48'-linked conjugated ubiquitin from proteins. Has exodeubiquitinase activity and has a preference for long polyubiquitin chains. May play a regulatory role at the level of protein turnover.</text>
</comment>
<dbReference type="Proteomes" id="UP000001307">
    <property type="component" value="Unassembled WGS sequence"/>
</dbReference>
<keyword evidence="6" id="KW-1185">Reference proteome</keyword>
<name>E4X6Y5_OIKDI</name>
<dbReference type="InParanoid" id="E4X6Y5"/>
<dbReference type="EC" id="3.4.19.12" evidence="2"/>
<keyword evidence="2" id="KW-0788">Thiol protease</keyword>
<accession>E4X6Y5</accession>
<proteinExistence type="inferred from homology"/>
<gene>
    <name evidence="5" type="ORF">GSOID_T00003304001</name>
</gene>
<evidence type="ECO:0000256" key="3">
    <source>
        <dbReference type="SAM" id="MobiDB-lite"/>
    </source>
</evidence>
<dbReference type="PANTHER" id="PTHR18063">
    <property type="entry name" value="NF-E2 INDUCIBLE PROTEIN"/>
    <property type="match status" value="1"/>
</dbReference>
<dbReference type="OrthoDB" id="10261212at2759"/>
<feature type="region of interest" description="Disordered" evidence="3">
    <location>
        <begin position="267"/>
        <end position="298"/>
    </location>
</feature>
<sequence length="298" mass="34134">MEDSLPQSVFTVKSCSKLRIITQCKNGPCPIIAIINCLILQDRIKQPAPDSVTAEQMMTQLGNYILKREIAHECTELLHAQSTSLEVCSSQQLLKGLDINVKFKAVDAFEFTPMLTLFDFLDIKLFHCWAPSSDDEEYEELSKLSYNELVTLLFDDKKEKLKIWYNQTASQATEYGIFQIRSKMKPGEIAVMFRNNHFFVVTFQNDAMYSLITDQGYLHSPELVWEELTVSCNGNSVNEDFLTKAQLLAIDEKKARELQEKLLKEAQQEARLSPQRRQQVKKPAAAKAKESKDVCFLM</sequence>
<evidence type="ECO:0000256" key="1">
    <source>
        <dbReference type="ARBA" id="ARBA00006616"/>
    </source>
</evidence>
<dbReference type="GO" id="GO:0036435">
    <property type="term" value="F:K48-linked polyubiquitin modification-dependent protein binding"/>
    <property type="evidence" value="ECO:0007669"/>
    <property type="project" value="UniProtKB-UniRule"/>
</dbReference>
<feature type="domain" description="MINDY deubiquitinase" evidence="4">
    <location>
        <begin position="16"/>
        <end position="230"/>
    </location>
</feature>
<keyword evidence="2" id="KW-0833">Ubl conjugation pathway</keyword>
<dbReference type="GO" id="GO:0071944">
    <property type="term" value="C:cell periphery"/>
    <property type="evidence" value="ECO:0007669"/>
    <property type="project" value="TreeGrafter"/>
</dbReference>
<dbReference type="PANTHER" id="PTHR18063:SF6">
    <property type="entry name" value="UBIQUITIN CARBOXYL-TERMINAL HYDROLASE"/>
    <property type="match status" value="1"/>
</dbReference>
<dbReference type="GO" id="GO:0006508">
    <property type="term" value="P:proteolysis"/>
    <property type="evidence" value="ECO:0007669"/>
    <property type="project" value="UniProtKB-KW"/>
</dbReference>
<evidence type="ECO:0000313" key="6">
    <source>
        <dbReference type="Proteomes" id="UP000001307"/>
    </source>
</evidence>
<feature type="compositionally biased region" description="Basic and acidic residues" evidence="3">
    <location>
        <begin position="287"/>
        <end position="298"/>
    </location>
</feature>
<comment type="catalytic activity">
    <reaction evidence="2">
        <text>Thiol-dependent hydrolysis of ester, thioester, amide, peptide and isopeptide bonds formed by the C-terminal Gly of ubiquitin (a 76-residue protein attached to proteins as an intracellular targeting signal).</text>
        <dbReference type="EC" id="3.4.19.12"/>
    </reaction>
</comment>
<dbReference type="InterPro" id="IPR033979">
    <property type="entry name" value="MINDY_domain"/>
</dbReference>
<dbReference type="GO" id="GO:0071108">
    <property type="term" value="P:protein K48-linked deubiquitination"/>
    <property type="evidence" value="ECO:0007669"/>
    <property type="project" value="TreeGrafter"/>
</dbReference>
<comment type="similarity">
    <text evidence="1 2">Belongs to the MINDY deubiquitinase family. FAM63 subfamily.</text>
</comment>
<dbReference type="Pfam" id="PF04424">
    <property type="entry name" value="MINDY_DUB"/>
    <property type="match status" value="1"/>
</dbReference>
<dbReference type="EMBL" id="FN653027">
    <property type="protein sequence ID" value="CBY07941.1"/>
    <property type="molecule type" value="Genomic_DNA"/>
</dbReference>
<evidence type="ECO:0000256" key="2">
    <source>
        <dbReference type="RuleBase" id="RU367139"/>
    </source>
</evidence>
<dbReference type="GO" id="GO:0005829">
    <property type="term" value="C:cytosol"/>
    <property type="evidence" value="ECO:0007669"/>
    <property type="project" value="TreeGrafter"/>
</dbReference>
<keyword evidence="2" id="KW-0378">Hydrolase</keyword>
<dbReference type="InterPro" id="IPR007518">
    <property type="entry name" value="MINDY"/>
</dbReference>
<dbReference type="GO" id="GO:1990380">
    <property type="term" value="F:K48-linked deubiquitinase activity"/>
    <property type="evidence" value="ECO:0007669"/>
    <property type="project" value="UniProtKB-UniRule"/>
</dbReference>